<dbReference type="Proteomes" id="UP000306102">
    <property type="component" value="Unassembled WGS sequence"/>
</dbReference>
<proteinExistence type="predicted"/>
<accession>A0A4S4D7G0</accession>
<evidence type="ECO:0000313" key="2">
    <source>
        <dbReference type="EMBL" id="THF97893.1"/>
    </source>
</evidence>
<keyword evidence="3" id="KW-1185">Reference proteome</keyword>
<protein>
    <submittedName>
        <fullName evidence="2">Uncharacterized protein</fullName>
    </submittedName>
</protein>
<feature type="region of interest" description="Disordered" evidence="1">
    <location>
        <begin position="157"/>
        <end position="177"/>
    </location>
</feature>
<feature type="region of interest" description="Disordered" evidence="1">
    <location>
        <begin position="195"/>
        <end position="215"/>
    </location>
</feature>
<comment type="caution">
    <text evidence="2">The sequence shown here is derived from an EMBL/GenBank/DDBJ whole genome shotgun (WGS) entry which is preliminary data.</text>
</comment>
<feature type="compositionally biased region" description="Basic and acidic residues" evidence="1">
    <location>
        <begin position="201"/>
        <end position="215"/>
    </location>
</feature>
<feature type="region of interest" description="Disordered" evidence="1">
    <location>
        <begin position="229"/>
        <end position="256"/>
    </location>
</feature>
<evidence type="ECO:0000313" key="3">
    <source>
        <dbReference type="Proteomes" id="UP000306102"/>
    </source>
</evidence>
<dbReference type="EMBL" id="SDRB02012393">
    <property type="protein sequence ID" value="THF97893.1"/>
    <property type="molecule type" value="Genomic_DNA"/>
</dbReference>
<reference evidence="2 3" key="1">
    <citation type="journal article" date="2018" name="Proc. Natl. Acad. Sci. U.S.A.">
        <title>Draft genome sequence of Camellia sinensis var. sinensis provides insights into the evolution of the tea genome and tea quality.</title>
        <authorList>
            <person name="Wei C."/>
            <person name="Yang H."/>
            <person name="Wang S."/>
            <person name="Zhao J."/>
            <person name="Liu C."/>
            <person name="Gao L."/>
            <person name="Xia E."/>
            <person name="Lu Y."/>
            <person name="Tai Y."/>
            <person name="She G."/>
            <person name="Sun J."/>
            <person name="Cao H."/>
            <person name="Tong W."/>
            <person name="Gao Q."/>
            <person name="Li Y."/>
            <person name="Deng W."/>
            <person name="Jiang X."/>
            <person name="Wang W."/>
            <person name="Chen Q."/>
            <person name="Zhang S."/>
            <person name="Li H."/>
            <person name="Wu J."/>
            <person name="Wang P."/>
            <person name="Li P."/>
            <person name="Shi C."/>
            <person name="Zheng F."/>
            <person name="Jian J."/>
            <person name="Huang B."/>
            <person name="Shan D."/>
            <person name="Shi M."/>
            <person name="Fang C."/>
            <person name="Yue Y."/>
            <person name="Li F."/>
            <person name="Li D."/>
            <person name="Wei S."/>
            <person name="Han B."/>
            <person name="Jiang C."/>
            <person name="Yin Y."/>
            <person name="Xia T."/>
            <person name="Zhang Z."/>
            <person name="Bennetzen J.L."/>
            <person name="Zhao S."/>
            <person name="Wan X."/>
        </authorList>
    </citation>
    <scope>NUCLEOTIDE SEQUENCE [LARGE SCALE GENOMIC DNA]</scope>
    <source>
        <strain evidence="3">cv. Shuchazao</strain>
        <tissue evidence="2">Leaf</tissue>
    </source>
</reference>
<feature type="compositionally biased region" description="Low complexity" evidence="1">
    <location>
        <begin position="237"/>
        <end position="250"/>
    </location>
</feature>
<dbReference type="PANTHER" id="PTHR34193:SF1">
    <property type="entry name" value="EXPRESSED PROTEIN"/>
    <property type="match status" value="1"/>
</dbReference>
<dbReference type="STRING" id="542762.A0A4S4D7G0"/>
<sequence>MFDPKTELAGNHVHSFNPTEHPNDSYDSWGTMNFDPTAQKTPQNYENHGNWNGEGVQFRPENMEDETGVCSPPLWRTSQPTSPVHTCHPQKNYRYLSPNSRAQAIARGQWELTEMMNNMPESCYDLSLKDIVEHPTRLEPQAEECLVGEKKFGRVKEIKRQESKKSEKKEKMMRSRSTDNGGLLIKVVFPISFGSKKKKKNSDSPKPEASDKSFKAVGKEWWKKRFTVSRESECGGRSRNSGSPESSGSNRSRKSESLLGCWSIFLSKKNNKV</sequence>
<feature type="compositionally biased region" description="Polar residues" evidence="1">
    <location>
        <begin position="14"/>
        <end position="47"/>
    </location>
</feature>
<gene>
    <name evidence="2" type="ORF">TEA_021903</name>
</gene>
<organism evidence="2 3">
    <name type="scientific">Camellia sinensis var. sinensis</name>
    <name type="common">China tea</name>
    <dbReference type="NCBI Taxonomy" id="542762"/>
    <lineage>
        <taxon>Eukaryota</taxon>
        <taxon>Viridiplantae</taxon>
        <taxon>Streptophyta</taxon>
        <taxon>Embryophyta</taxon>
        <taxon>Tracheophyta</taxon>
        <taxon>Spermatophyta</taxon>
        <taxon>Magnoliopsida</taxon>
        <taxon>eudicotyledons</taxon>
        <taxon>Gunneridae</taxon>
        <taxon>Pentapetalae</taxon>
        <taxon>asterids</taxon>
        <taxon>Ericales</taxon>
        <taxon>Theaceae</taxon>
        <taxon>Camellia</taxon>
    </lineage>
</organism>
<name>A0A4S4D7G0_CAMSN</name>
<dbReference type="AlphaFoldDB" id="A0A4S4D7G0"/>
<dbReference type="PANTHER" id="PTHR34193">
    <property type="entry name" value="OS11G0199801 PROTEIN"/>
    <property type="match status" value="1"/>
</dbReference>
<evidence type="ECO:0000256" key="1">
    <source>
        <dbReference type="SAM" id="MobiDB-lite"/>
    </source>
</evidence>
<feature type="region of interest" description="Disordered" evidence="1">
    <location>
        <begin position="1"/>
        <end position="47"/>
    </location>
</feature>